<feature type="transmembrane region" description="Helical" evidence="2">
    <location>
        <begin position="143"/>
        <end position="161"/>
    </location>
</feature>
<feature type="compositionally biased region" description="Polar residues" evidence="1">
    <location>
        <begin position="233"/>
        <end position="246"/>
    </location>
</feature>
<feature type="compositionally biased region" description="Low complexity" evidence="1">
    <location>
        <begin position="180"/>
        <end position="202"/>
    </location>
</feature>
<feature type="region of interest" description="Disordered" evidence="1">
    <location>
        <begin position="180"/>
        <end position="295"/>
    </location>
</feature>
<feature type="domain" description="Phage shock protein PspC N-terminal" evidence="3">
    <location>
        <begin position="32"/>
        <end position="85"/>
    </location>
</feature>
<accession>A0A543HY07</accession>
<keyword evidence="5" id="KW-1185">Reference proteome</keyword>
<dbReference type="InterPro" id="IPR007168">
    <property type="entry name" value="Phageshock_PspC_N"/>
</dbReference>
<feature type="transmembrane region" description="Helical" evidence="2">
    <location>
        <begin position="338"/>
        <end position="357"/>
    </location>
</feature>
<gene>
    <name evidence="4" type="ORF">FB466_1477</name>
</gene>
<dbReference type="AlphaFoldDB" id="A0A543HY07"/>
<dbReference type="RefSeq" id="WP_141917203.1">
    <property type="nucleotide sequence ID" value="NZ_BAAAYS010000021.1"/>
</dbReference>
<dbReference type="EMBL" id="VFPN01000002">
    <property type="protein sequence ID" value="TQM63221.1"/>
    <property type="molecule type" value="Genomic_DNA"/>
</dbReference>
<feature type="transmembrane region" description="Helical" evidence="2">
    <location>
        <begin position="104"/>
        <end position="123"/>
    </location>
</feature>
<proteinExistence type="predicted"/>
<evidence type="ECO:0000259" key="3">
    <source>
        <dbReference type="Pfam" id="PF04024"/>
    </source>
</evidence>
<keyword evidence="2" id="KW-1133">Transmembrane helix</keyword>
<keyword evidence="2" id="KW-0472">Membrane</keyword>
<comment type="caution">
    <text evidence="4">The sequence shown here is derived from an EMBL/GenBank/DDBJ whole genome shotgun (WGS) entry which is preliminary data.</text>
</comment>
<organism evidence="4 5">
    <name type="scientific">Klugiella xanthotipulae</name>
    <dbReference type="NCBI Taxonomy" id="244735"/>
    <lineage>
        <taxon>Bacteria</taxon>
        <taxon>Bacillati</taxon>
        <taxon>Actinomycetota</taxon>
        <taxon>Actinomycetes</taxon>
        <taxon>Micrococcales</taxon>
        <taxon>Microbacteriaceae</taxon>
        <taxon>Klugiella</taxon>
    </lineage>
</organism>
<dbReference type="Proteomes" id="UP000318331">
    <property type="component" value="Unassembled WGS sequence"/>
</dbReference>
<dbReference type="Pfam" id="PF04024">
    <property type="entry name" value="PspC"/>
    <property type="match status" value="1"/>
</dbReference>
<feature type="compositionally biased region" description="Basic and acidic residues" evidence="1">
    <location>
        <begin position="254"/>
        <end position="295"/>
    </location>
</feature>
<evidence type="ECO:0000256" key="2">
    <source>
        <dbReference type="SAM" id="Phobius"/>
    </source>
</evidence>
<keyword evidence="2" id="KW-0812">Transmembrane</keyword>
<evidence type="ECO:0000256" key="1">
    <source>
        <dbReference type="SAM" id="MobiDB-lite"/>
    </source>
</evidence>
<feature type="transmembrane region" description="Helical" evidence="2">
    <location>
        <begin position="364"/>
        <end position="382"/>
    </location>
</feature>
<feature type="transmembrane region" description="Helical" evidence="2">
    <location>
        <begin position="302"/>
        <end position="326"/>
    </location>
</feature>
<evidence type="ECO:0000313" key="5">
    <source>
        <dbReference type="Proteomes" id="UP000318331"/>
    </source>
</evidence>
<evidence type="ECO:0000313" key="4">
    <source>
        <dbReference type="EMBL" id="TQM63221.1"/>
    </source>
</evidence>
<name>A0A543HY07_9MICO</name>
<dbReference type="OrthoDB" id="7359894at2"/>
<sequence length="520" mass="53938">MTQHNVPPTGGAQTSPPSPGASFFGWVRSLNLVRSDDGWLAGVCAGIARRTNLDPLIIRGLALVVALFGGPVLFLYALAWLLLPDARGKIHLERVTQGVVEGPTIAIGAVMLVSFFPAFQGLWWAGPPGWWGMPDWLEVTFRLAWGVLVTGGVIWLIIVIAQRAQRDGWGRGYRGPDAPHGYPYYGPTGEPGGNPSAGEPPTATTPPPTADGPIADGPTGSTNPAAPGHDSTPGASGANTSQSTATGGYPPRTSEWHRIQAEKNRQRAEARADRATRWQARGDQRATHHGEREEYHRRRPEAAFVAIFLGVALIAGTLTAALTGYLGTAPLTGSAATAFGAAVALAVVGVGVVIAGIRGRHSSGLGFAAFCLMAATLVFGVFPTGTQFMPLGTPEWNVTSAPAGETQGFVLLGGTATLDLSTLDSRAADTGGDVTLWLGGGVTRVILPNEGTIVVESNAFAGSVSYGSLGNGTSRSGALVSERIVVRDGTVLSAGTAIPVNTTTVRLWYAAGNADISIKN</sequence>
<reference evidence="4 5" key="1">
    <citation type="submission" date="2019-06" db="EMBL/GenBank/DDBJ databases">
        <title>Sequencing the genomes of 1000 actinobacteria strains.</title>
        <authorList>
            <person name="Klenk H.-P."/>
        </authorList>
    </citation>
    <scope>NUCLEOTIDE SEQUENCE [LARGE SCALE GENOMIC DNA]</scope>
    <source>
        <strain evidence="4 5">DSM 18031</strain>
    </source>
</reference>
<feature type="transmembrane region" description="Helical" evidence="2">
    <location>
        <begin position="56"/>
        <end position="83"/>
    </location>
</feature>
<protein>
    <submittedName>
        <fullName evidence="4">Phage shock protein C (PspC) family protein</fullName>
    </submittedName>
</protein>